<reference evidence="4" key="1">
    <citation type="submission" date="2022-11" db="EMBL/GenBank/DDBJ databases">
        <authorList>
            <person name="Petersen C."/>
        </authorList>
    </citation>
    <scope>NUCLEOTIDE SEQUENCE</scope>
    <source>
        <strain evidence="4">IBT 21917</strain>
    </source>
</reference>
<feature type="domain" description="Hemerythrin-like" evidence="3">
    <location>
        <begin position="65"/>
        <end position="174"/>
    </location>
</feature>
<gene>
    <name evidence="4" type="ORF">N7492_008706</name>
</gene>
<feature type="region of interest" description="Disordered" evidence="2">
    <location>
        <begin position="17"/>
        <end position="36"/>
    </location>
</feature>
<evidence type="ECO:0000313" key="5">
    <source>
        <dbReference type="Proteomes" id="UP001146351"/>
    </source>
</evidence>
<keyword evidence="5" id="KW-1185">Reference proteome</keyword>
<dbReference type="PANTHER" id="PTHR35585">
    <property type="entry name" value="HHE DOMAIN PROTEIN (AFU_ORTHOLOGUE AFUA_4G00730)"/>
    <property type="match status" value="1"/>
</dbReference>
<evidence type="ECO:0000313" key="4">
    <source>
        <dbReference type="EMBL" id="KAJ5155903.1"/>
    </source>
</evidence>
<dbReference type="AlphaFoldDB" id="A0A9W9HQ79"/>
<organism evidence="4 5">
    <name type="scientific">Penicillium capsulatum</name>
    <dbReference type="NCBI Taxonomy" id="69766"/>
    <lineage>
        <taxon>Eukaryota</taxon>
        <taxon>Fungi</taxon>
        <taxon>Dikarya</taxon>
        <taxon>Ascomycota</taxon>
        <taxon>Pezizomycotina</taxon>
        <taxon>Eurotiomycetes</taxon>
        <taxon>Eurotiomycetidae</taxon>
        <taxon>Eurotiales</taxon>
        <taxon>Aspergillaceae</taxon>
        <taxon>Penicillium</taxon>
    </lineage>
</organism>
<proteinExistence type="predicted"/>
<evidence type="ECO:0000256" key="2">
    <source>
        <dbReference type="SAM" id="MobiDB-lite"/>
    </source>
</evidence>
<comment type="caution">
    <text evidence="4">The sequence shown here is derived from an EMBL/GenBank/DDBJ whole genome shotgun (WGS) entry which is preliminary data.</text>
</comment>
<feature type="coiled-coil region" evidence="1">
    <location>
        <begin position="154"/>
        <end position="189"/>
    </location>
</feature>
<dbReference type="OrthoDB" id="9983919at2759"/>
<protein>
    <recommendedName>
        <fullName evidence="3">Hemerythrin-like domain-containing protein</fullName>
    </recommendedName>
</protein>
<dbReference type="Gene3D" id="1.20.120.520">
    <property type="entry name" value="nmb1532 protein domain like"/>
    <property type="match status" value="1"/>
</dbReference>
<name>A0A9W9HQ79_9EURO</name>
<reference evidence="4" key="2">
    <citation type="journal article" date="2023" name="IMA Fungus">
        <title>Comparative genomic study of the Penicillium genus elucidates a diverse pangenome and 15 lateral gene transfer events.</title>
        <authorList>
            <person name="Petersen C."/>
            <person name="Sorensen T."/>
            <person name="Nielsen M.R."/>
            <person name="Sondergaard T.E."/>
            <person name="Sorensen J.L."/>
            <person name="Fitzpatrick D.A."/>
            <person name="Frisvad J.C."/>
            <person name="Nielsen K.L."/>
        </authorList>
    </citation>
    <scope>NUCLEOTIDE SEQUENCE</scope>
    <source>
        <strain evidence="4">IBT 21917</strain>
    </source>
</reference>
<evidence type="ECO:0000256" key="1">
    <source>
        <dbReference type="SAM" id="Coils"/>
    </source>
</evidence>
<dbReference type="PANTHER" id="PTHR35585:SF3">
    <property type="entry name" value="HEMERYTHRIN-LIKE DOMAIN-CONTAINING PROTEIN"/>
    <property type="match status" value="1"/>
</dbReference>
<dbReference type="EMBL" id="JAPQKO010000006">
    <property type="protein sequence ID" value="KAJ5155903.1"/>
    <property type="molecule type" value="Genomic_DNA"/>
</dbReference>
<dbReference type="InterPro" id="IPR012312">
    <property type="entry name" value="Hemerythrin-like"/>
</dbReference>
<dbReference type="Proteomes" id="UP001146351">
    <property type="component" value="Unassembled WGS sequence"/>
</dbReference>
<sequence>MLRRTFAQFFPRSSIMTTTSSNAGTNAFAPGPSPSTIGRGNIGPPLRTFTDAAAAPAAHIRILPAIQHEHRELSSHSHKILNSTDPDEQTRYQNQFTWELARHSIGEELVIYPEIASRLPGGQAMADQARAEHQVVKEQLKTFQGLPSTDPRFVPTLKALMEDLERHMRHEEEEELVLLEDALSQADSEALTRSLDRTKMFTPSRSHPLSPSKPPFETAAGLLTAPIDRVADLFRKWPHPG</sequence>
<dbReference type="Pfam" id="PF01814">
    <property type="entry name" value="Hemerythrin"/>
    <property type="match status" value="1"/>
</dbReference>
<evidence type="ECO:0000259" key="3">
    <source>
        <dbReference type="Pfam" id="PF01814"/>
    </source>
</evidence>
<keyword evidence="1" id="KW-0175">Coiled coil</keyword>
<accession>A0A9W9HQ79</accession>